<evidence type="ECO:0000256" key="1">
    <source>
        <dbReference type="ARBA" id="ARBA00022448"/>
    </source>
</evidence>
<dbReference type="PANTHER" id="PTHR42939">
    <property type="entry name" value="ABC TRANSPORTER ATP-BINDING PROTEIN ALBC-RELATED"/>
    <property type="match status" value="1"/>
</dbReference>
<dbReference type="AlphaFoldDB" id="A0A2U9IWB7"/>
<organism evidence="5 6">
    <name type="scientific">Metallosphaera hakonensis JCM 8857 = DSM 7519</name>
    <dbReference type="NCBI Taxonomy" id="1293036"/>
    <lineage>
        <taxon>Archaea</taxon>
        <taxon>Thermoproteota</taxon>
        <taxon>Thermoprotei</taxon>
        <taxon>Sulfolobales</taxon>
        <taxon>Sulfolobaceae</taxon>
        <taxon>Metallosphaera</taxon>
    </lineage>
</organism>
<feature type="domain" description="ABC transporter" evidence="4">
    <location>
        <begin position="4"/>
        <end position="227"/>
    </location>
</feature>
<keyword evidence="1" id="KW-0813">Transport</keyword>
<evidence type="ECO:0000313" key="5">
    <source>
        <dbReference type="EMBL" id="AWS00371.1"/>
    </source>
</evidence>
<dbReference type="InterPro" id="IPR051782">
    <property type="entry name" value="ABC_Transporter_VariousFunc"/>
</dbReference>
<dbReference type="CDD" id="cd03230">
    <property type="entry name" value="ABC_DR_subfamily_A"/>
    <property type="match status" value="1"/>
</dbReference>
<dbReference type="OrthoDB" id="87732at2157"/>
<dbReference type="GO" id="GO:0005524">
    <property type="term" value="F:ATP binding"/>
    <property type="evidence" value="ECO:0007669"/>
    <property type="project" value="UniProtKB-KW"/>
</dbReference>
<protein>
    <submittedName>
        <fullName evidence="5">Multidrug ABC transporter ATP-binding protein</fullName>
    </submittedName>
</protein>
<dbReference type="SMART" id="SM00382">
    <property type="entry name" value="AAA"/>
    <property type="match status" value="1"/>
</dbReference>
<dbReference type="Gene3D" id="3.40.50.300">
    <property type="entry name" value="P-loop containing nucleotide triphosphate hydrolases"/>
    <property type="match status" value="1"/>
</dbReference>
<name>A0A2U9IWB7_9CREN</name>
<dbReference type="EMBL" id="CP029287">
    <property type="protein sequence ID" value="AWS00371.1"/>
    <property type="molecule type" value="Genomic_DNA"/>
</dbReference>
<keyword evidence="3 5" id="KW-0067">ATP-binding</keyword>
<reference evidence="6" key="2">
    <citation type="submission" date="2020-03" db="EMBL/GenBank/DDBJ databases">
        <title>Complete Genome Sequences of Extremely Thermoacidophilic, Metal-Mobilizing Type-Strain Members of the Archaeal Family Sulfolobaceae: Acidianus brierleyi DSM-1651T, Acidianus sulfidivorans DSM-18786T, Metallosphaera hakonensis DSM-7519T, and Metallosphaera prunae DSM-10039T.</title>
        <authorList>
            <person name="Counts J.A."/>
            <person name="Kelly R.M."/>
        </authorList>
    </citation>
    <scope>NUCLEOTIDE SEQUENCE [LARGE SCALE GENOMIC DNA]</scope>
    <source>
        <strain evidence="6">HO1-1</strain>
    </source>
</reference>
<keyword evidence="2" id="KW-0547">Nucleotide-binding</keyword>
<keyword evidence="6" id="KW-1185">Reference proteome</keyword>
<evidence type="ECO:0000256" key="3">
    <source>
        <dbReference type="ARBA" id="ARBA00022840"/>
    </source>
</evidence>
<proteinExistence type="predicted"/>
<dbReference type="InterPro" id="IPR003593">
    <property type="entry name" value="AAA+_ATPase"/>
</dbReference>
<gene>
    <name evidence="5" type="ORF">DFR87_12575</name>
</gene>
<dbReference type="RefSeq" id="WP_110369647.1">
    <property type="nucleotide sequence ID" value="NZ_CP029287.2"/>
</dbReference>
<dbReference type="SUPFAM" id="SSF52540">
    <property type="entry name" value="P-loop containing nucleoside triphosphate hydrolases"/>
    <property type="match status" value="1"/>
</dbReference>
<dbReference type="InterPro" id="IPR003439">
    <property type="entry name" value="ABC_transporter-like_ATP-bd"/>
</dbReference>
<evidence type="ECO:0000259" key="4">
    <source>
        <dbReference type="PROSITE" id="PS50893"/>
    </source>
</evidence>
<sequence length="236" mass="26223">MECITLTNVVKRFGITYALNGLTFSIPCGGRYSLLGPNGAGKSTTMKILAGLIRQDNGEVLISGMKPGTKEVKKILAYLPEDPVPYRILTVRENLEYFASLRGIPDPRRKAEDMIDLFGLREFERTQAGKLSRGNQQKLSLALVLLHDPEIVLLDEPLNYLDIPTQERIINILKGMNSTFLVSTHIMSIASRLTDHVIMISRGRVIWAGSISDLRALGHEDEPIESVVSRMMSNDG</sequence>
<reference evidence="6" key="3">
    <citation type="submission" date="2020-03" db="EMBL/GenBank/DDBJ databases">
        <title>Sequencing and Assembly of Multiple Reported Metal-Biooxidizing Members of the Extremely Thermoacidophilic Archaeal Family Sulfolobaceae.</title>
        <authorList>
            <person name="Counts J.A."/>
            <person name="Kelly R.M."/>
        </authorList>
    </citation>
    <scope>NUCLEOTIDE SEQUENCE [LARGE SCALE GENOMIC DNA]</scope>
    <source>
        <strain evidence="6">HO1-1</strain>
    </source>
</reference>
<dbReference type="KEGG" id="mhk:DFR87_12575"/>
<reference evidence="5 6" key="1">
    <citation type="submission" date="2018-05" db="EMBL/GenBank/DDBJ databases">
        <title>Complete Genome Sequences of Extremely Thermoacidophilic, Metal-Mobilizing Type-Strain Members of the Archaeal Family Sulfolobaceae: Acidianus brierleyi DSM-1651T, Acidianus sulfidivorans DSM-18786T, Metallosphaera hakonensis DSM-7519T, and Metallosphaera prunae DSM-10039T.</title>
        <authorList>
            <person name="Counts J.A."/>
            <person name="Kelly R.M."/>
        </authorList>
    </citation>
    <scope>NUCLEOTIDE SEQUENCE [LARGE SCALE GENOMIC DNA]</scope>
    <source>
        <strain evidence="5 6">HO1-1</strain>
    </source>
</reference>
<dbReference type="GeneID" id="36836192"/>
<dbReference type="Proteomes" id="UP000247586">
    <property type="component" value="Chromosome"/>
</dbReference>
<dbReference type="PANTHER" id="PTHR42939:SF1">
    <property type="entry name" value="ABC TRANSPORTER ATP-BINDING PROTEIN ALBC-RELATED"/>
    <property type="match status" value="1"/>
</dbReference>
<dbReference type="GO" id="GO:0016887">
    <property type="term" value="F:ATP hydrolysis activity"/>
    <property type="evidence" value="ECO:0007669"/>
    <property type="project" value="InterPro"/>
</dbReference>
<accession>A0A2U9IWB7</accession>
<dbReference type="Pfam" id="PF00005">
    <property type="entry name" value="ABC_tran"/>
    <property type="match status" value="1"/>
</dbReference>
<dbReference type="InterPro" id="IPR027417">
    <property type="entry name" value="P-loop_NTPase"/>
</dbReference>
<dbReference type="STRING" id="1293036.GCA_001315825_02732"/>
<dbReference type="PROSITE" id="PS50893">
    <property type="entry name" value="ABC_TRANSPORTER_2"/>
    <property type="match status" value="1"/>
</dbReference>
<evidence type="ECO:0000256" key="2">
    <source>
        <dbReference type="ARBA" id="ARBA00022741"/>
    </source>
</evidence>
<evidence type="ECO:0000313" key="6">
    <source>
        <dbReference type="Proteomes" id="UP000247586"/>
    </source>
</evidence>